<protein>
    <submittedName>
        <fullName evidence="2">Uncharacterized protein</fullName>
    </submittedName>
</protein>
<name>A0A7S0J9B5_9EUKA</name>
<feature type="compositionally biased region" description="Polar residues" evidence="1">
    <location>
        <begin position="53"/>
        <end position="64"/>
    </location>
</feature>
<dbReference type="AlphaFoldDB" id="A0A7S0J9B5"/>
<evidence type="ECO:0000313" key="2">
    <source>
        <dbReference type="EMBL" id="CAD8545013.1"/>
    </source>
</evidence>
<sequence>MKLTAEQYSACWKERIAKEEAAQETAVAGSIKQRGHRPPTAQSDKQVDDDTRSVCSHASRVSETSSYHSDISSRVSSSSSSARKIEMLQKQLQEETDRRLKLEHELRKGGGKTLKITS</sequence>
<feature type="region of interest" description="Disordered" evidence="1">
    <location>
        <begin position="23"/>
        <end position="86"/>
    </location>
</feature>
<proteinExistence type="predicted"/>
<accession>A0A7S0J9B5</accession>
<feature type="compositionally biased region" description="Low complexity" evidence="1">
    <location>
        <begin position="65"/>
        <end position="81"/>
    </location>
</feature>
<evidence type="ECO:0000256" key="1">
    <source>
        <dbReference type="SAM" id="MobiDB-lite"/>
    </source>
</evidence>
<dbReference type="EMBL" id="HBER01040119">
    <property type="protein sequence ID" value="CAD8545013.1"/>
    <property type="molecule type" value="Transcribed_RNA"/>
</dbReference>
<gene>
    <name evidence="2" type="ORF">CLEP1334_LOCUS20301</name>
</gene>
<reference evidence="2" key="1">
    <citation type="submission" date="2021-01" db="EMBL/GenBank/DDBJ databases">
        <authorList>
            <person name="Corre E."/>
            <person name="Pelletier E."/>
            <person name="Niang G."/>
            <person name="Scheremetjew M."/>
            <person name="Finn R."/>
            <person name="Kale V."/>
            <person name="Holt S."/>
            <person name="Cochrane G."/>
            <person name="Meng A."/>
            <person name="Brown T."/>
            <person name="Cohen L."/>
        </authorList>
    </citation>
    <scope>NUCLEOTIDE SEQUENCE</scope>
    <source>
        <strain evidence="2">RCC1130</strain>
    </source>
</reference>
<organism evidence="2">
    <name type="scientific">Calcidiscus leptoporus</name>
    <dbReference type="NCBI Taxonomy" id="127549"/>
    <lineage>
        <taxon>Eukaryota</taxon>
        <taxon>Haptista</taxon>
        <taxon>Haptophyta</taxon>
        <taxon>Prymnesiophyceae</taxon>
        <taxon>Coccolithales</taxon>
        <taxon>Calcidiscaceae</taxon>
        <taxon>Calcidiscus</taxon>
    </lineage>
</organism>